<keyword evidence="1" id="KW-0175">Coiled coil</keyword>
<comment type="caution">
    <text evidence="2">The sequence shown here is derived from an EMBL/GenBank/DDBJ whole genome shotgun (WGS) entry which is preliminary data.</text>
</comment>
<dbReference type="EMBL" id="QNUK01000001">
    <property type="protein sequence ID" value="KAF5910259.1"/>
    <property type="molecule type" value="Genomic_DNA"/>
</dbReference>
<organism evidence="2 3">
    <name type="scientific">Clarias magur</name>
    <name type="common">Asian catfish</name>
    <name type="synonym">Macropteronotus magur</name>
    <dbReference type="NCBI Taxonomy" id="1594786"/>
    <lineage>
        <taxon>Eukaryota</taxon>
        <taxon>Metazoa</taxon>
        <taxon>Chordata</taxon>
        <taxon>Craniata</taxon>
        <taxon>Vertebrata</taxon>
        <taxon>Euteleostomi</taxon>
        <taxon>Actinopterygii</taxon>
        <taxon>Neopterygii</taxon>
        <taxon>Teleostei</taxon>
        <taxon>Ostariophysi</taxon>
        <taxon>Siluriformes</taxon>
        <taxon>Clariidae</taxon>
        <taxon>Clarias</taxon>
    </lineage>
</organism>
<sequence length="584" mass="68199">MAASSTDSSQSDALRRQAMLSDGLVKFQHGFLISKVMGQDFPCEYSAYDISNFYAKFTKESWASLKKKSNMYCGLDKQTLELMQAILSRTEVREDDAGLHTLGFKVLTAVSPQANTDNTELENFQVDCKDKRNSHLSKNCSDQSNVNNTESVSSSEFIEALREKLQQKDTENQQIVRLLVLKHHELVEISKLREVETQLMTERLKCEEQRNVEVTKKFNHVFEGMKEQLSMAKSKNEHVLRQLRAILEKYERLRRRADSIKKLLTEERTERKRFQKEFKKTQQMSEELVMNRTLLEDQRDAAKRELSEFRKTMKTVEEQHSKLINAIQRLKDERSSMRADYGILKGQFNNTQVENQQLTQALQTKELEKKQIEKSVQGSQILVKQLYEELDDSKMQRETAEKQLDTMKKELQEIHDGYKVKTLQLQEEHESCMQQLEAERSECETLREVISKLKKDKHVIQEELQCLQHVKAQVEAECKKEGERLREAVSLLEHERKLLLDEMGDLRKDYFSLSDRITQRLEQLEQTDVPMSITDISSSRQIGTSETNYAAGQTTPNMDMIEHIRRKLEEEENNQQKCHALKGN</sequence>
<gene>
    <name evidence="2" type="ORF">DAT39_000342</name>
</gene>
<proteinExistence type="predicted"/>
<dbReference type="Proteomes" id="UP000727407">
    <property type="component" value="Unassembled WGS sequence"/>
</dbReference>
<dbReference type="AlphaFoldDB" id="A0A8J4XKP6"/>
<name>A0A8J4XKP6_CLAMG</name>
<evidence type="ECO:0000256" key="1">
    <source>
        <dbReference type="SAM" id="Coils"/>
    </source>
</evidence>
<dbReference type="OrthoDB" id="9947236at2759"/>
<evidence type="ECO:0000313" key="3">
    <source>
        <dbReference type="Proteomes" id="UP000727407"/>
    </source>
</evidence>
<reference evidence="2" key="1">
    <citation type="submission" date="2020-07" db="EMBL/GenBank/DDBJ databases">
        <title>Clarias magur genome sequencing, assembly and annotation.</title>
        <authorList>
            <person name="Kushwaha B."/>
            <person name="Kumar R."/>
            <person name="Das P."/>
            <person name="Joshi C.G."/>
            <person name="Kumar D."/>
            <person name="Nagpure N.S."/>
            <person name="Pandey M."/>
            <person name="Agarwal S."/>
            <person name="Srivastava S."/>
            <person name="Singh M."/>
            <person name="Sahoo L."/>
            <person name="Jayasankar P."/>
            <person name="Meher P.K."/>
            <person name="Koringa P.G."/>
            <person name="Iquebal M.A."/>
            <person name="Das S.P."/>
            <person name="Bit A."/>
            <person name="Patnaik S."/>
            <person name="Patel N."/>
            <person name="Shah T.M."/>
            <person name="Hinsu A."/>
            <person name="Jena J.K."/>
        </authorList>
    </citation>
    <scope>NUCLEOTIDE SEQUENCE</scope>
    <source>
        <strain evidence="2">CIFAMagur01</strain>
        <tissue evidence="2">Testis</tissue>
    </source>
</reference>
<evidence type="ECO:0000313" key="2">
    <source>
        <dbReference type="EMBL" id="KAF5910259.1"/>
    </source>
</evidence>
<accession>A0A8J4XKP6</accession>
<protein>
    <submittedName>
        <fullName evidence="2">Coiled-coil domain-containing protein</fullName>
    </submittedName>
</protein>
<keyword evidence="3" id="KW-1185">Reference proteome</keyword>
<feature type="coiled-coil region" evidence="1">
    <location>
        <begin position="236"/>
        <end position="477"/>
    </location>
</feature>